<feature type="compositionally biased region" description="Basic and acidic residues" evidence="1">
    <location>
        <begin position="35"/>
        <end position="59"/>
    </location>
</feature>
<proteinExistence type="predicted"/>
<sequence>MAEIIQNKSESELKAPEGDFKEWTQKTSASGKTFYTRDVDDKGNTSTKPEDGGDHDVDSHGPAFNNEPCYWPANTEGTTSQDFANKTGITWYKLQNTVGFTYQLTINTNATYNYTFNTAPDSYGLDVWQTWTTHEVTYTTFEPTVTSVSGR</sequence>
<feature type="compositionally biased region" description="Basic and acidic residues" evidence="1">
    <location>
        <begin position="9"/>
        <end position="24"/>
    </location>
</feature>
<name>A0A6A6FTZ3_9PEZI</name>
<dbReference type="OrthoDB" id="3200925at2759"/>
<evidence type="ECO:0000313" key="2">
    <source>
        <dbReference type="EMBL" id="KAF2216903.1"/>
    </source>
</evidence>
<gene>
    <name evidence="2" type="ORF">CERZMDRAFT_108798</name>
</gene>
<reference evidence="2" key="1">
    <citation type="journal article" date="2020" name="Stud. Mycol.">
        <title>101 Dothideomycetes genomes: a test case for predicting lifestyles and emergence of pathogens.</title>
        <authorList>
            <person name="Haridas S."/>
            <person name="Albert R."/>
            <person name="Binder M."/>
            <person name="Bloem J."/>
            <person name="Labutti K."/>
            <person name="Salamov A."/>
            <person name="Andreopoulos B."/>
            <person name="Baker S."/>
            <person name="Barry K."/>
            <person name="Bills G."/>
            <person name="Bluhm B."/>
            <person name="Cannon C."/>
            <person name="Castanera R."/>
            <person name="Culley D."/>
            <person name="Daum C."/>
            <person name="Ezra D."/>
            <person name="Gonzalez J."/>
            <person name="Henrissat B."/>
            <person name="Kuo A."/>
            <person name="Liang C."/>
            <person name="Lipzen A."/>
            <person name="Lutzoni F."/>
            <person name="Magnuson J."/>
            <person name="Mondo S."/>
            <person name="Nolan M."/>
            <person name="Ohm R."/>
            <person name="Pangilinan J."/>
            <person name="Park H.-J."/>
            <person name="Ramirez L."/>
            <person name="Alfaro M."/>
            <person name="Sun H."/>
            <person name="Tritt A."/>
            <person name="Yoshinaga Y."/>
            <person name="Zwiers L.-H."/>
            <person name="Turgeon B."/>
            <person name="Goodwin S."/>
            <person name="Spatafora J."/>
            <person name="Crous P."/>
            <person name="Grigoriev I."/>
        </authorList>
    </citation>
    <scope>NUCLEOTIDE SEQUENCE</scope>
    <source>
        <strain evidence="2">SCOH1-5</strain>
    </source>
</reference>
<dbReference type="Proteomes" id="UP000799539">
    <property type="component" value="Unassembled WGS sequence"/>
</dbReference>
<feature type="region of interest" description="Disordered" evidence="1">
    <location>
        <begin position="1"/>
        <end position="69"/>
    </location>
</feature>
<keyword evidence="3" id="KW-1185">Reference proteome</keyword>
<protein>
    <submittedName>
        <fullName evidence="2">Uncharacterized protein</fullName>
    </submittedName>
</protein>
<dbReference type="AlphaFoldDB" id="A0A6A6FTZ3"/>
<evidence type="ECO:0000256" key="1">
    <source>
        <dbReference type="SAM" id="MobiDB-lite"/>
    </source>
</evidence>
<accession>A0A6A6FTZ3</accession>
<organism evidence="2 3">
    <name type="scientific">Cercospora zeae-maydis SCOH1-5</name>
    <dbReference type="NCBI Taxonomy" id="717836"/>
    <lineage>
        <taxon>Eukaryota</taxon>
        <taxon>Fungi</taxon>
        <taxon>Dikarya</taxon>
        <taxon>Ascomycota</taxon>
        <taxon>Pezizomycotina</taxon>
        <taxon>Dothideomycetes</taxon>
        <taxon>Dothideomycetidae</taxon>
        <taxon>Mycosphaerellales</taxon>
        <taxon>Mycosphaerellaceae</taxon>
        <taxon>Cercospora</taxon>
    </lineage>
</organism>
<dbReference type="EMBL" id="ML992663">
    <property type="protein sequence ID" value="KAF2216903.1"/>
    <property type="molecule type" value="Genomic_DNA"/>
</dbReference>
<evidence type="ECO:0000313" key="3">
    <source>
        <dbReference type="Proteomes" id="UP000799539"/>
    </source>
</evidence>